<dbReference type="InterPro" id="IPR000620">
    <property type="entry name" value="EamA_dom"/>
</dbReference>
<dbReference type="GO" id="GO:0016020">
    <property type="term" value="C:membrane"/>
    <property type="evidence" value="ECO:0007669"/>
    <property type="project" value="UniProtKB-SubCell"/>
</dbReference>
<evidence type="ECO:0000256" key="1">
    <source>
        <dbReference type="ARBA" id="ARBA00004141"/>
    </source>
</evidence>
<dbReference type="Proteomes" id="UP000199258">
    <property type="component" value="Unassembled WGS sequence"/>
</dbReference>
<keyword evidence="3 6" id="KW-0812">Transmembrane</keyword>
<name>A0A1G8CNX5_9MICC</name>
<dbReference type="InterPro" id="IPR037185">
    <property type="entry name" value="EmrE-like"/>
</dbReference>
<feature type="domain" description="EamA" evidence="7">
    <location>
        <begin position="153"/>
        <end position="286"/>
    </location>
</feature>
<keyword evidence="4 6" id="KW-1133">Transmembrane helix</keyword>
<organism evidence="8 9">
    <name type="scientific">Arthrobacter subterraneus</name>
    <dbReference type="NCBI Taxonomy" id="335973"/>
    <lineage>
        <taxon>Bacteria</taxon>
        <taxon>Bacillati</taxon>
        <taxon>Actinomycetota</taxon>
        <taxon>Actinomycetes</taxon>
        <taxon>Micrococcales</taxon>
        <taxon>Micrococcaceae</taxon>
        <taxon>Arthrobacter</taxon>
    </lineage>
</organism>
<feature type="transmembrane region" description="Helical" evidence="6">
    <location>
        <begin position="18"/>
        <end position="36"/>
    </location>
</feature>
<dbReference type="InterPro" id="IPR050638">
    <property type="entry name" value="AA-Vitamin_Transporters"/>
</dbReference>
<feature type="transmembrane region" description="Helical" evidence="6">
    <location>
        <begin position="103"/>
        <end position="123"/>
    </location>
</feature>
<feature type="transmembrane region" description="Helical" evidence="6">
    <location>
        <begin position="269"/>
        <end position="287"/>
    </location>
</feature>
<feature type="transmembrane region" description="Helical" evidence="6">
    <location>
        <begin position="179"/>
        <end position="201"/>
    </location>
</feature>
<feature type="transmembrane region" description="Helical" evidence="6">
    <location>
        <begin position="42"/>
        <end position="62"/>
    </location>
</feature>
<evidence type="ECO:0000259" key="7">
    <source>
        <dbReference type="Pfam" id="PF00892"/>
    </source>
</evidence>
<dbReference type="PANTHER" id="PTHR32322:SF2">
    <property type="entry name" value="EAMA DOMAIN-CONTAINING PROTEIN"/>
    <property type="match status" value="1"/>
</dbReference>
<evidence type="ECO:0000313" key="9">
    <source>
        <dbReference type="Proteomes" id="UP000199258"/>
    </source>
</evidence>
<feature type="transmembrane region" description="Helical" evidence="6">
    <location>
        <begin position="153"/>
        <end position="172"/>
    </location>
</feature>
<feature type="transmembrane region" description="Helical" evidence="6">
    <location>
        <begin position="130"/>
        <end position="147"/>
    </location>
</feature>
<evidence type="ECO:0000256" key="2">
    <source>
        <dbReference type="ARBA" id="ARBA00007362"/>
    </source>
</evidence>
<evidence type="ECO:0000313" key="8">
    <source>
        <dbReference type="EMBL" id="SDH47145.1"/>
    </source>
</evidence>
<feature type="transmembrane region" description="Helical" evidence="6">
    <location>
        <begin position="213"/>
        <end position="232"/>
    </location>
</feature>
<keyword evidence="5 6" id="KW-0472">Membrane</keyword>
<feature type="transmembrane region" description="Helical" evidence="6">
    <location>
        <begin position="244"/>
        <end position="263"/>
    </location>
</feature>
<proteinExistence type="inferred from homology"/>
<evidence type="ECO:0000256" key="5">
    <source>
        <dbReference type="ARBA" id="ARBA00023136"/>
    </source>
</evidence>
<dbReference type="SUPFAM" id="SSF103481">
    <property type="entry name" value="Multidrug resistance efflux transporter EmrE"/>
    <property type="match status" value="2"/>
</dbReference>
<reference evidence="8 9" key="1">
    <citation type="submission" date="2016-10" db="EMBL/GenBank/DDBJ databases">
        <authorList>
            <person name="de Groot N.N."/>
        </authorList>
    </citation>
    <scope>NUCLEOTIDE SEQUENCE [LARGE SCALE GENOMIC DNA]</scope>
    <source>
        <strain evidence="8 9">NP_1H</strain>
    </source>
</reference>
<feature type="domain" description="EamA" evidence="7">
    <location>
        <begin position="20"/>
        <end position="145"/>
    </location>
</feature>
<dbReference type="STRING" id="335973.SAMN04488693_101337"/>
<feature type="transmembrane region" description="Helical" evidence="6">
    <location>
        <begin position="74"/>
        <end position="97"/>
    </location>
</feature>
<sequence>MRPAGPGNPLRRPKPLRMLWITFAWGSCFLAINIGLEDAPVLWFAALRALLAGGALLAVAGLRRAPMPRGRRTWLLITVLGVVNVSVAFGAMFGGLVGLSTGAASVLANAQPLLIVLPAWWIYKERISPRTLAAVGVGFAGLLAVAAPGGAGTGAWLSLTSALAITAGTLISRQLKSNVLPVIGWHFVVGGVVLALAAWLTEGAPAINWSARFVAILLYVSLVGTAAAFLAWFTEVQHCRLDTLSAWTFLVPVFGILLSILILGEPQTFWSMAGMGLVVLSMVFLTAPGKRSVQAPQ</sequence>
<dbReference type="PANTHER" id="PTHR32322">
    <property type="entry name" value="INNER MEMBRANE TRANSPORTER"/>
    <property type="match status" value="1"/>
</dbReference>
<evidence type="ECO:0000256" key="4">
    <source>
        <dbReference type="ARBA" id="ARBA00022989"/>
    </source>
</evidence>
<comment type="subcellular location">
    <subcellularLocation>
        <location evidence="1">Membrane</location>
        <topology evidence="1">Multi-pass membrane protein</topology>
    </subcellularLocation>
</comment>
<protein>
    <submittedName>
        <fullName evidence="8">EamA-like transporter family protein</fullName>
    </submittedName>
</protein>
<evidence type="ECO:0000256" key="3">
    <source>
        <dbReference type="ARBA" id="ARBA00022692"/>
    </source>
</evidence>
<dbReference type="AlphaFoldDB" id="A0A1G8CNX5"/>
<dbReference type="EMBL" id="FNDT01000001">
    <property type="protein sequence ID" value="SDH47145.1"/>
    <property type="molecule type" value="Genomic_DNA"/>
</dbReference>
<gene>
    <name evidence="8" type="ORF">SAMN04488693_101337</name>
</gene>
<dbReference type="PROSITE" id="PS51257">
    <property type="entry name" value="PROKAR_LIPOPROTEIN"/>
    <property type="match status" value="1"/>
</dbReference>
<comment type="similarity">
    <text evidence="2">Belongs to the EamA transporter family.</text>
</comment>
<dbReference type="Pfam" id="PF00892">
    <property type="entry name" value="EamA"/>
    <property type="match status" value="2"/>
</dbReference>
<evidence type="ECO:0000256" key="6">
    <source>
        <dbReference type="SAM" id="Phobius"/>
    </source>
</evidence>
<accession>A0A1G8CNX5</accession>
<keyword evidence="9" id="KW-1185">Reference proteome</keyword>